<dbReference type="InterPro" id="IPR050208">
    <property type="entry name" value="MHC_class-I_related"/>
</dbReference>
<dbReference type="InterPro" id="IPR011162">
    <property type="entry name" value="MHC_I/II-like_Ag-recog"/>
</dbReference>
<dbReference type="Pfam" id="PF00129">
    <property type="entry name" value="MHC_I"/>
    <property type="match status" value="1"/>
</dbReference>
<reference evidence="3" key="3">
    <citation type="submission" date="2025-09" db="UniProtKB">
        <authorList>
            <consortium name="Ensembl"/>
        </authorList>
    </citation>
    <scope>IDENTIFICATION</scope>
</reference>
<dbReference type="SUPFAM" id="SSF54452">
    <property type="entry name" value="MHC antigen-recognition domain"/>
    <property type="match status" value="1"/>
</dbReference>
<sequence length="139" mass="16146">MEYVYIAASGDTDFPESTVVGFLDGHQFVYFDSNNKTLVPTTEWMKENAGEYYWELYEAVQPNPIKRKQNVHINTSIVLFFLPLSGGHTIQNLHGCEWNELKDYFHHYGYDGEDFILLDMNNMITRARWGQRLGSNLGL</sequence>
<reference evidence="3" key="2">
    <citation type="submission" date="2025-08" db="UniProtKB">
        <authorList>
            <consortium name="Ensembl"/>
        </authorList>
    </citation>
    <scope>IDENTIFICATION</scope>
</reference>
<dbReference type="InterPro" id="IPR037055">
    <property type="entry name" value="MHC_I-like_Ag-recog_sf"/>
</dbReference>
<keyword evidence="4" id="KW-1185">Reference proteome</keyword>
<evidence type="ECO:0000313" key="4">
    <source>
        <dbReference type="Proteomes" id="UP000314982"/>
    </source>
</evidence>
<keyword evidence="1" id="KW-0325">Glycoprotein</keyword>
<name>A0A4W5MD64_9TELE</name>
<dbReference type="AlphaFoldDB" id="A0A4W5MD64"/>
<dbReference type="GO" id="GO:0009897">
    <property type="term" value="C:external side of plasma membrane"/>
    <property type="evidence" value="ECO:0007669"/>
    <property type="project" value="TreeGrafter"/>
</dbReference>
<accession>A0A4W5MD64</accession>
<evidence type="ECO:0000259" key="2">
    <source>
        <dbReference type="Pfam" id="PF00129"/>
    </source>
</evidence>
<dbReference type="InterPro" id="IPR011161">
    <property type="entry name" value="MHC_I-like_Ag-recog"/>
</dbReference>
<dbReference type="Gene3D" id="3.30.500.10">
    <property type="entry name" value="MHC class I-like antigen recognition-like"/>
    <property type="match status" value="1"/>
</dbReference>
<dbReference type="PANTHER" id="PTHR16675:SF237">
    <property type="entry name" value="MHC CLASS I ANTIGEN TRANSCRIPT VARIANT 1-RELATED"/>
    <property type="match status" value="1"/>
</dbReference>
<dbReference type="GO" id="GO:0005615">
    <property type="term" value="C:extracellular space"/>
    <property type="evidence" value="ECO:0007669"/>
    <property type="project" value="TreeGrafter"/>
</dbReference>
<proteinExistence type="predicted"/>
<protein>
    <recommendedName>
        <fullName evidence="2">MHC class I-like antigen recognition-like domain-containing protein</fullName>
    </recommendedName>
</protein>
<dbReference type="GeneTree" id="ENSGT01150000287779"/>
<dbReference type="Proteomes" id="UP000314982">
    <property type="component" value="Unassembled WGS sequence"/>
</dbReference>
<dbReference type="STRING" id="62062.ENSHHUP00000035310"/>
<reference evidence="4" key="1">
    <citation type="submission" date="2018-06" db="EMBL/GenBank/DDBJ databases">
        <title>Genome assembly of Danube salmon.</title>
        <authorList>
            <person name="Macqueen D.J."/>
            <person name="Gundappa M.K."/>
        </authorList>
    </citation>
    <scope>NUCLEOTIDE SEQUENCE [LARGE SCALE GENOMIC DNA]</scope>
</reference>
<dbReference type="Ensembl" id="ENSHHUT00000036729.1">
    <property type="protein sequence ID" value="ENSHHUP00000035310.1"/>
    <property type="gene ID" value="ENSHHUG00000022217.1"/>
</dbReference>
<evidence type="ECO:0000256" key="1">
    <source>
        <dbReference type="ARBA" id="ARBA00023180"/>
    </source>
</evidence>
<dbReference type="PANTHER" id="PTHR16675">
    <property type="entry name" value="MHC CLASS I-RELATED"/>
    <property type="match status" value="1"/>
</dbReference>
<feature type="domain" description="MHC class I-like antigen recognition-like" evidence="2">
    <location>
        <begin position="2"/>
        <end position="121"/>
    </location>
</feature>
<evidence type="ECO:0000313" key="3">
    <source>
        <dbReference type="Ensembl" id="ENSHHUP00000035310.1"/>
    </source>
</evidence>
<dbReference type="GO" id="GO:0006955">
    <property type="term" value="P:immune response"/>
    <property type="evidence" value="ECO:0007669"/>
    <property type="project" value="TreeGrafter"/>
</dbReference>
<organism evidence="3 4">
    <name type="scientific">Hucho hucho</name>
    <name type="common">huchen</name>
    <dbReference type="NCBI Taxonomy" id="62062"/>
    <lineage>
        <taxon>Eukaryota</taxon>
        <taxon>Metazoa</taxon>
        <taxon>Chordata</taxon>
        <taxon>Craniata</taxon>
        <taxon>Vertebrata</taxon>
        <taxon>Euteleostomi</taxon>
        <taxon>Actinopterygii</taxon>
        <taxon>Neopterygii</taxon>
        <taxon>Teleostei</taxon>
        <taxon>Protacanthopterygii</taxon>
        <taxon>Salmoniformes</taxon>
        <taxon>Salmonidae</taxon>
        <taxon>Salmoninae</taxon>
        <taxon>Hucho</taxon>
    </lineage>
</organism>